<keyword evidence="2" id="KW-1185">Reference proteome</keyword>
<name>A0ABP7AC35_9ACTN</name>
<evidence type="ECO:0000313" key="1">
    <source>
        <dbReference type="EMBL" id="GAA3628726.1"/>
    </source>
</evidence>
<dbReference type="Pfam" id="PF04075">
    <property type="entry name" value="F420H2_quin_red"/>
    <property type="match status" value="1"/>
</dbReference>
<sequence>MSQGQQDFRAMNHAMVARVLATPAQPIPAGGYALRVLEVAGRHRGRPARTPIGVLDHDGRHYLVCPDRSRDWPRNLGKAGRAVILAEDVAEPVRATEVTGRAAAEVVAAYLRAVTTPWAVAAFGLPPNATADDAMAELGRMAVFELSPDPDAA</sequence>
<dbReference type="EMBL" id="BAABAB010000022">
    <property type="protein sequence ID" value="GAA3628726.1"/>
    <property type="molecule type" value="Genomic_DNA"/>
</dbReference>
<proteinExistence type="predicted"/>
<reference evidence="2" key="1">
    <citation type="journal article" date="2019" name="Int. J. Syst. Evol. Microbiol.">
        <title>The Global Catalogue of Microorganisms (GCM) 10K type strain sequencing project: providing services to taxonomists for standard genome sequencing and annotation.</title>
        <authorList>
            <consortium name="The Broad Institute Genomics Platform"/>
            <consortium name="The Broad Institute Genome Sequencing Center for Infectious Disease"/>
            <person name="Wu L."/>
            <person name="Ma J."/>
        </authorList>
    </citation>
    <scope>NUCLEOTIDE SEQUENCE [LARGE SCALE GENOMIC DNA]</scope>
    <source>
        <strain evidence="2">JCM 16929</strain>
    </source>
</reference>
<dbReference type="Proteomes" id="UP001501490">
    <property type="component" value="Unassembled WGS sequence"/>
</dbReference>
<organism evidence="1 2">
    <name type="scientific">Microlunatus ginsengisoli</name>
    <dbReference type="NCBI Taxonomy" id="363863"/>
    <lineage>
        <taxon>Bacteria</taxon>
        <taxon>Bacillati</taxon>
        <taxon>Actinomycetota</taxon>
        <taxon>Actinomycetes</taxon>
        <taxon>Propionibacteriales</taxon>
        <taxon>Propionibacteriaceae</taxon>
        <taxon>Microlunatus</taxon>
    </lineage>
</organism>
<dbReference type="InterPro" id="IPR012349">
    <property type="entry name" value="Split_barrel_FMN-bd"/>
</dbReference>
<dbReference type="InterPro" id="IPR004378">
    <property type="entry name" value="F420H2_quin_Rdtase"/>
</dbReference>
<protein>
    <submittedName>
        <fullName evidence="1">Nitroreductase family deazaflavin-dependent oxidoreductase</fullName>
    </submittedName>
</protein>
<comment type="caution">
    <text evidence="1">The sequence shown here is derived from an EMBL/GenBank/DDBJ whole genome shotgun (WGS) entry which is preliminary data.</text>
</comment>
<accession>A0ABP7AC35</accession>
<gene>
    <name evidence="1" type="ORF">GCM10022236_33870</name>
</gene>
<dbReference type="Gene3D" id="2.30.110.10">
    <property type="entry name" value="Electron Transport, Fmn-binding Protein, Chain A"/>
    <property type="match status" value="1"/>
</dbReference>
<evidence type="ECO:0000313" key="2">
    <source>
        <dbReference type="Proteomes" id="UP001501490"/>
    </source>
</evidence>
<dbReference type="RefSeq" id="WP_344806657.1">
    <property type="nucleotide sequence ID" value="NZ_BAABAB010000022.1"/>
</dbReference>